<dbReference type="GO" id="GO:0006508">
    <property type="term" value="P:proteolysis"/>
    <property type="evidence" value="ECO:0007669"/>
    <property type="project" value="UniProtKB-KW"/>
</dbReference>
<proteinExistence type="inferred from homology"/>
<dbReference type="GO" id="GO:0046872">
    <property type="term" value="F:metal ion binding"/>
    <property type="evidence" value="ECO:0007669"/>
    <property type="project" value="UniProtKB-KW"/>
</dbReference>
<keyword evidence="6" id="KW-0482">Metalloprotease</keyword>
<dbReference type="eggNOG" id="COG2003">
    <property type="taxonomic scope" value="Bacteria"/>
</dbReference>
<evidence type="ECO:0000256" key="2">
    <source>
        <dbReference type="ARBA" id="ARBA00022670"/>
    </source>
</evidence>
<dbReference type="InterPro" id="IPR037518">
    <property type="entry name" value="MPN"/>
</dbReference>
<keyword evidence="2" id="KW-0645">Protease</keyword>
<evidence type="ECO:0000256" key="4">
    <source>
        <dbReference type="ARBA" id="ARBA00022801"/>
    </source>
</evidence>
<name>U1Y8L3_ANEAE</name>
<dbReference type="HOGENOM" id="CLU_073529_3_0_9"/>
<dbReference type="PANTHER" id="PTHR30471">
    <property type="entry name" value="DNA REPAIR PROTEIN RADC"/>
    <property type="match status" value="1"/>
</dbReference>
<reference evidence="8 9" key="1">
    <citation type="submission" date="2013-08" db="EMBL/GenBank/DDBJ databases">
        <authorList>
            <person name="Weinstock G."/>
            <person name="Sodergren E."/>
            <person name="Wylie T."/>
            <person name="Fulton L."/>
            <person name="Fulton R."/>
            <person name="Fronick C."/>
            <person name="O'Laughlin M."/>
            <person name="Godfrey J."/>
            <person name="Miner T."/>
            <person name="Herter B."/>
            <person name="Appelbaum E."/>
            <person name="Cordes M."/>
            <person name="Lek S."/>
            <person name="Wollam A."/>
            <person name="Pepin K.H."/>
            <person name="Palsikar V.B."/>
            <person name="Mitreva M."/>
            <person name="Wilson R.K."/>
        </authorList>
    </citation>
    <scope>NUCLEOTIDE SEQUENCE [LARGE SCALE GENOMIC DNA]</scope>
    <source>
        <strain evidence="8 9">ATCC 12856</strain>
    </source>
</reference>
<evidence type="ECO:0000259" key="7">
    <source>
        <dbReference type="PROSITE" id="PS50249"/>
    </source>
</evidence>
<comment type="caution">
    <text evidence="8">The sequence shown here is derived from an EMBL/GenBank/DDBJ whole genome shotgun (WGS) entry which is preliminary data.</text>
</comment>
<dbReference type="GO" id="GO:0008237">
    <property type="term" value="F:metallopeptidase activity"/>
    <property type="evidence" value="ECO:0007669"/>
    <property type="project" value="UniProtKB-KW"/>
</dbReference>
<gene>
    <name evidence="8" type="ORF">HMPREF0083_04755</name>
</gene>
<keyword evidence="4" id="KW-0378">Hydrolase</keyword>
<evidence type="ECO:0000256" key="1">
    <source>
        <dbReference type="ARBA" id="ARBA00010243"/>
    </source>
</evidence>
<keyword evidence="9" id="KW-1185">Reference proteome</keyword>
<dbReference type="InterPro" id="IPR020891">
    <property type="entry name" value="UPF0758_CS"/>
</dbReference>
<dbReference type="PROSITE" id="PS50249">
    <property type="entry name" value="MPN"/>
    <property type="match status" value="1"/>
</dbReference>
<dbReference type="RefSeq" id="WP_021624246.1">
    <property type="nucleotide sequence ID" value="NZ_KE952896.1"/>
</dbReference>
<dbReference type="InterPro" id="IPR025657">
    <property type="entry name" value="RadC_JAB"/>
</dbReference>
<dbReference type="Gene3D" id="3.40.140.10">
    <property type="entry name" value="Cytidine Deaminase, domain 2"/>
    <property type="match status" value="1"/>
</dbReference>
<dbReference type="CDD" id="cd08071">
    <property type="entry name" value="MPN_DUF2466"/>
    <property type="match status" value="1"/>
</dbReference>
<evidence type="ECO:0000256" key="5">
    <source>
        <dbReference type="ARBA" id="ARBA00022833"/>
    </source>
</evidence>
<dbReference type="PROSITE" id="PS01302">
    <property type="entry name" value="UPF0758"/>
    <property type="match status" value="1"/>
</dbReference>
<evidence type="ECO:0000256" key="6">
    <source>
        <dbReference type="ARBA" id="ARBA00023049"/>
    </source>
</evidence>
<evidence type="ECO:0000313" key="9">
    <source>
        <dbReference type="Proteomes" id="UP000016511"/>
    </source>
</evidence>
<keyword evidence="3" id="KW-0479">Metal-binding</keyword>
<dbReference type="EMBL" id="AWSJ01000292">
    <property type="protein sequence ID" value="ERI07181.1"/>
    <property type="molecule type" value="Genomic_DNA"/>
</dbReference>
<comment type="similarity">
    <text evidence="1">Belongs to the UPF0758 family.</text>
</comment>
<dbReference type="STRING" id="649747.HMPREF0083_04755"/>
<dbReference type="InterPro" id="IPR001405">
    <property type="entry name" value="UPF0758"/>
</dbReference>
<organism evidence="8 9">
    <name type="scientific">Aneurinibacillus aneurinilyticus ATCC 12856</name>
    <dbReference type="NCBI Taxonomy" id="649747"/>
    <lineage>
        <taxon>Bacteria</taxon>
        <taxon>Bacillati</taxon>
        <taxon>Bacillota</taxon>
        <taxon>Bacilli</taxon>
        <taxon>Bacillales</taxon>
        <taxon>Paenibacillaceae</taxon>
        <taxon>Aneurinibacillus group</taxon>
        <taxon>Aneurinibacillus</taxon>
    </lineage>
</organism>
<dbReference type="AlphaFoldDB" id="U1Y8L3"/>
<protein>
    <submittedName>
        <fullName evidence="8">Putative DNA repair protein RadC</fullName>
    </submittedName>
</protein>
<keyword evidence="5" id="KW-0862">Zinc</keyword>
<evidence type="ECO:0000256" key="3">
    <source>
        <dbReference type="ARBA" id="ARBA00022723"/>
    </source>
</evidence>
<evidence type="ECO:0000313" key="8">
    <source>
        <dbReference type="EMBL" id="ERI07181.1"/>
    </source>
</evidence>
<dbReference type="PANTHER" id="PTHR30471:SF3">
    <property type="entry name" value="UPF0758 PROTEIN YEES-RELATED"/>
    <property type="match status" value="1"/>
</dbReference>
<dbReference type="GeneID" id="92841297"/>
<dbReference type="Proteomes" id="UP000016511">
    <property type="component" value="Unassembled WGS sequence"/>
</dbReference>
<accession>U1Y8L3</accession>
<dbReference type="Pfam" id="PF04002">
    <property type="entry name" value="RadC"/>
    <property type="match status" value="1"/>
</dbReference>
<sequence>MRRNVYLAEGVKDYQLTIDIVGDESESVLKKNGHAKRVNIVSVKLVKESSLLYKNRRIRNPADAAKLVQEILESCDREQLLVCCLDTKNQPTAIHTVSIGSLNSSIVHPREVFKVAVLSNAASIILFHNHPSGDPAPSKEDIDVTARLKECGKILGIELLDHGARCS</sequence>
<dbReference type="PATRIC" id="fig|649747.3.peg.4280"/>
<feature type="domain" description="MPN" evidence="7">
    <location>
        <begin position="57"/>
        <end position="167"/>
    </location>
</feature>